<dbReference type="EMBL" id="SLWY01000006">
    <property type="protein sequence ID" value="TCO81954.1"/>
    <property type="molecule type" value="Genomic_DNA"/>
</dbReference>
<dbReference type="GO" id="GO:0043190">
    <property type="term" value="C:ATP-binding cassette (ABC) transporter complex"/>
    <property type="evidence" value="ECO:0007669"/>
    <property type="project" value="InterPro"/>
</dbReference>
<evidence type="ECO:0000256" key="9">
    <source>
        <dbReference type="ARBA" id="ARBA00023136"/>
    </source>
</evidence>
<evidence type="ECO:0000256" key="6">
    <source>
        <dbReference type="ARBA" id="ARBA00022692"/>
    </source>
</evidence>
<name>A0A4R2LG62_9GAMM</name>
<keyword evidence="6 11" id="KW-0812">Transmembrane</keyword>
<dbReference type="SUPFAM" id="SSF161098">
    <property type="entry name" value="MetI-like"/>
    <property type="match status" value="1"/>
</dbReference>
<protein>
    <recommendedName>
        <fullName evidence="10">Arginine ABC transporter permease protein ArtM</fullName>
    </recommendedName>
</protein>
<dbReference type="PANTHER" id="PTHR30614">
    <property type="entry name" value="MEMBRANE COMPONENT OF AMINO ACID ABC TRANSPORTER"/>
    <property type="match status" value="1"/>
</dbReference>
<evidence type="ECO:0000256" key="4">
    <source>
        <dbReference type="ARBA" id="ARBA00022475"/>
    </source>
</evidence>
<dbReference type="PANTHER" id="PTHR30614:SF10">
    <property type="entry name" value="ARGININE ABC TRANSPORTER PERMEASE PROTEIN ARTM"/>
    <property type="match status" value="1"/>
</dbReference>
<evidence type="ECO:0000256" key="10">
    <source>
        <dbReference type="ARBA" id="ARBA00040319"/>
    </source>
</evidence>
<dbReference type="Pfam" id="PF00528">
    <property type="entry name" value="BPD_transp_1"/>
    <property type="match status" value="1"/>
</dbReference>
<keyword evidence="9 11" id="KW-0472">Membrane</keyword>
<evidence type="ECO:0000259" key="12">
    <source>
        <dbReference type="PROSITE" id="PS50928"/>
    </source>
</evidence>
<dbReference type="InterPro" id="IPR010065">
    <property type="entry name" value="AA_ABC_transptr_permease_3TM"/>
</dbReference>
<dbReference type="RefSeq" id="WP_132540053.1">
    <property type="nucleotide sequence ID" value="NZ_SLWY01000006.1"/>
</dbReference>
<evidence type="ECO:0000313" key="13">
    <source>
        <dbReference type="EMBL" id="TCO81954.1"/>
    </source>
</evidence>
<dbReference type="InterPro" id="IPR000515">
    <property type="entry name" value="MetI-like"/>
</dbReference>
<dbReference type="GO" id="GO:0022857">
    <property type="term" value="F:transmembrane transporter activity"/>
    <property type="evidence" value="ECO:0007669"/>
    <property type="project" value="InterPro"/>
</dbReference>
<keyword evidence="5" id="KW-0997">Cell inner membrane</keyword>
<feature type="transmembrane region" description="Helical" evidence="11">
    <location>
        <begin position="95"/>
        <end position="115"/>
    </location>
</feature>
<feature type="transmembrane region" description="Helical" evidence="11">
    <location>
        <begin position="161"/>
        <end position="184"/>
    </location>
</feature>
<evidence type="ECO:0000256" key="8">
    <source>
        <dbReference type="ARBA" id="ARBA00022989"/>
    </source>
</evidence>
<evidence type="ECO:0000256" key="2">
    <source>
        <dbReference type="ARBA" id="ARBA00010072"/>
    </source>
</evidence>
<evidence type="ECO:0000256" key="5">
    <source>
        <dbReference type="ARBA" id="ARBA00022519"/>
    </source>
</evidence>
<dbReference type="Proteomes" id="UP000295765">
    <property type="component" value="Unassembled WGS sequence"/>
</dbReference>
<gene>
    <name evidence="13" type="ORF">EV699_10648</name>
</gene>
<feature type="transmembrane region" description="Helical" evidence="11">
    <location>
        <begin position="196"/>
        <end position="215"/>
    </location>
</feature>
<comment type="similarity">
    <text evidence="2">Belongs to the binding-protein-dependent transport system permease family. HisMQ subfamily.</text>
</comment>
<dbReference type="GO" id="GO:0006865">
    <property type="term" value="P:amino acid transport"/>
    <property type="evidence" value="ECO:0007669"/>
    <property type="project" value="UniProtKB-KW"/>
</dbReference>
<dbReference type="NCBIfam" id="TIGR01726">
    <property type="entry name" value="HEQRo_perm_3TM"/>
    <property type="match status" value="1"/>
</dbReference>
<dbReference type="CDD" id="cd06261">
    <property type="entry name" value="TM_PBP2"/>
    <property type="match status" value="1"/>
</dbReference>
<sequence>MDFSIIADSFDLYLSGTWVTLQLVLQSLAIGLLLAVPLAIAQVYGPAWLRWLVFAYGYFFRGTPLLVQTFLLYYGSGQFEWIQQLQQDWTFLKQAYGYALIAFALNTAAYTVEILRGAIATMPKGELEAAKACGMSTPLMLRRIVLPNAFRRALPAYSNEVIFMLHGSSIASIVTIVDITGAARLVNAKYYRPYEAFVTAGLIYLVLTLLTVWLFRQVEKRWFVHLRPLGSKP</sequence>
<dbReference type="Gene3D" id="1.10.3720.10">
    <property type="entry name" value="MetI-like"/>
    <property type="match status" value="1"/>
</dbReference>
<evidence type="ECO:0000256" key="3">
    <source>
        <dbReference type="ARBA" id="ARBA00022448"/>
    </source>
</evidence>
<organism evidence="13 14">
    <name type="scientific">Plasticicumulans lactativorans</name>
    <dbReference type="NCBI Taxonomy" id="1133106"/>
    <lineage>
        <taxon>Bacteria</taxon>
        <taxon>Pseudomonadati</taxon>
        <taxon>Pseudomonadota</taxon>
        <taxon>Gammaproteobacteria</taxon>
        <taxon>Candidatus Competibacteraceae</taxon>
        <taxon>Plasticicumulans</taxon>
    </lineage>
</organism>
<evidence type="ECO:0000313" key="14">
    <source>
        <dbReference type="Proteomes" id="UP000295765"/>
    </source>
</evidence>
<evidence type="ECO:0000256" key="1">
    <source>
        <dbReference type="ARBA" id="ARBA00004429"/>
    </source>
</evidence>
<dbReference type="OrthoDB" id="4404959at2"/>
<comment type="subcellular location">
    <subcellularLocation>
        <location evidence="1">Cell inner membrane</location>
        <topology evidence="1">Multi-pass membrane protein</topology>
    </subcellularLocation>
    <subcellularLocation>
        <location evidence="11">Cell membrane</location>
        <topology evidence="11">Multi-pass membrane protein</topology>
    </subcellularLocation>
</comment>
<dbReference type="AlphaFoldDB" id="A0A4R2LG62"/>
<feature type="transmembrane region" description="Helical" evidence="11">
    <location>
        <begin position="53"/>
        <end position="75"/>
    </location>
</feature>
<evidence type="ECO:0000256" key="7">
    <source>
        <dbReference type="ARBA" id="ARBA00022970"/>
    </source>
</evidence>
<dbReference type="InterPro" id="IPR043429">
    <property type="entry name" value="ArtM/GltK/GlnP/TcyL/YhdX-like"/>
</dbReference>
<keyword evidence="14" id="KW-1185">Reference proteome</keyword>
<feature type="domain" description="ABC transmembrane type-1" evidence="12">
    <location>
        <begin position="17"/>
        <end position="215"/>
    </location>
</feature>
<feature type="transmembrane region" description="Helical" evidence="11">
    <location>
        <begin position="20"/>
        <end position="41"/>
    </location>
</feature>
<dbReference type="InterPro" id="IPR035906">
    <property type="entry name" value="MetI-like_sf"/>
</dbReference>
<comment type="caution">
    <text evidence="13">The sequence shown here is derived from an EMBL/GenBank/DDBJ whole genome shotgun (WGS) entry which is preliminary data.</text>
</comment>
<keyword evidence="7" id="KW-0029">Amino-acid transport</keyword>
<keyword evidence="4" id="KW-1003">Cell membrane</keyword>
<keyword evidence="3 11" id="KW-0813">Transport</keyword>
<dbReference type="PROSITE" id="PS50928">
    <property type="entry name" value="ABC_TM1"/>
    <property type="match status" value="1"/>
</dbReference>
<proteinExistence type="inferred from homology"/>
<reference evidence="13 14" key="1">
    <citation type="submission" date="2019-03" db="EMBL/GenBank/DDBJ databases">
        <title>Genomic Encyclopedia of Type Strains, Phase IV (KMG-IV): sequencing the most valuable type-strain genomes for metagenomic binning, comparative biology and taxonomic classification.</title>
        <authorList>
            <person name="Goeker M."/>
        </authorList>
    </citation>
    <scope>NUCLEOTIDE SEQUENCE [LARGE SCALE GENOMIC DNA]</scope>
    <source>
        <strain evidence="13 14">DSM 25287</strain>
    </source>
</reference>
<keyword evidence="8 11" id="KW-1133">Transmembrane helix</keyword>
<evidence type="ECO:0000256" key="11">
    <source>
        <dbReference type="RuleBase" id="RU363032"/>
    </source>
</evidence>
<accession>A0A4R2LG62</accession>